<evidence type="ECO:0000313" key="2">
    <source>
        <dbReference type="Proteomes" id="UP000595814"/>
    </source>
</evidence>
<proteinExistence type="predicted"/>
<dbReference type="Proteomes" id="UP000595814">
    <property type="component" value="Chromosome"/>
</dbReference>
<reference evidence="1 2" key="1">
    <citation type="journal article" date="2022" name="Int. J. Syst. Evol. Microbiol.">
        <title>Miniphocaeibacter halophilus sp. nov., an ammonium-tolerant acetate-producing bacterium isolated from a biogas system.</title>
        <authorList>
            <person name="Schnurer A."/>
            <person name="Singh A."/>
            <person name="Bi S."/>
            <person name="Qiao W."/>
            <person name="Westerholm M."/>
        </authorList>
    </citation>
    <scope>NUCLEOTIDE SEQUENCE [LARGE SCALE GENOMIC DNA]</scope>
    <source>
        <strain evidence="1 2">AMB_01</strain>
    </source>
</reference>
<keyword evidence="1" id="KW-0547">Nucleotide-binding</keyword>
<accession>A0AC61MST9</accession>
<protein>
    <submittedName>
        <fullName evidence="1">ABC transporter ATP-binding protein</fullName>
    </submittedName>
</protein>
<keyword evidence="2" id="KW-1185">Reference proteome</keyword>
<dbReference type="EMBL" id="CP066744">
    <property type="protein sequence ID" value="QQK07271.1"/>
    <property type="molecule type" value="Genomic_DNA"/>
</dbReference>
<name>A0AC61MST9_9FIRM</name>
<sequence length="229" mass="25935">MISLERVTKSYGNFKAVDNVTLEALPGKITVLLGPNGAGKSTIIKSIANLLDFDGKIEICGFDNKTIEAKKSFGYIPEVPVLFDLLTIEEHIDFIGSAYKLHNYKEIADKYIKLFNLEDKRKSLAKELSKGMKQKLSMVLALIIEPKALLVDEPMIGLDPASIEDTFKIFHQLREDGCAIFMSTHIIDMLHEWDEAYILNHGKVVKYIKREELGDSTLKEIFFEYTGEE</sequence>
<organism evidence="1 2">
    <name type="scientific">Miniphocaeibacter halophilus</name>
    <dbReference type="NCBI Taxonomy" id="2931922"/>
    <lineage>
        <taxon>Bacteria</taxon>
        <taxon>Bacillati</taxon>
        <taxon>Bacillota</taxon>
        <taxon>Tissierellia</taxon>
        <taxon>Tissierellales</taxon>
        <taxon>Peptoniphilaceae</taxon>
        <taxon>Miniphocaeibacter</taxon>
    </lineage>
</organism>
<gene>
    <name evidence="1" type="ORF">JFY71_08070</name>
</gene>
<keyword evidence="1" id="KW-0067">ATP-binding</keyword>
<evidence type="ECO:0000313" key="1">
    <source>
        <dbReference type="EMBL" id="QQK07271.1"/>
    </source>
</evidence>